<accession>A0A8H4N5W9</accession>
<comment type="caution">
    <text evidence="2">The sequence shown here is derived from an EMBL/GenBank/DDBJ whole genome shotgun (WGS) entry which is preliminary data.</text>
</comment>
<evidence type="ECO:0000256" key="1">
    <source>
        <dbReference type="SAM" id="SignalP"/>
    </source>
</evidence>
<dbReference type="EMBL" id="WWBZ02000051">
    <property type="protein sequence ID" value="KAF4304032.1"/>
    <property type="molecule type" value="Genomic_DNA"/>
</dbReference>
<sequence length="187" mass="19923">MQFKTLIVGAAIAATAAAAPTAASNKPFNLIAIQSGSVIHNLPISAEGGSLWVDHKTNASCSSGPAATDPTAASTTFFVTPESQGFFLYGKLPNENAKQQFFTDRSGMGRGVLGYRDVPVTGRNFELWGWTINGTHLNFDGQESFYACPVDDSYVVSLGLIDPEQKDCLSFAAHVVETDSPVGCYYN</sequence>
<evidence type="ECO:0000313" key="2">
    <source>
        <dbReference type="EMBL" id="KAF4304032.1"/>
    </source>
</evidence>
<gene>
    <name evidence="2" type="ORF">GTA08_BOTSDO07541</name>
</gene>
<keyword evidence="1" id="KW-0732">Signal</keyword>
<dbReference type="Proteomes" id="UP000572817">
    <property type="component" value="Unassembled WGS sequence"/>
</dbReference>
<keyword evidence="3" id="KW-1185">Reference proteome</keyword>
<proteinExistence type="predicted"/>
<protein>
    <recommendedName>
        <fullName evidence="4">Cell wall protein</fullName>
    </recommendedName>
</protein>
<dbReference type="AlphaFoldDB" id="A0A8H4N5W9"/>
<evidence type="ECO:0008006" key="4">
    <source>
        <dbReference type="Google" id="ProtNLM"/>
    </source>
</evidence>
<dbReference type="OrthoDB" id="4093325at2759"/>
<feature type="signal peptide" evidence="1">
    <location>
        <begin position="1"/>
        <end position="18"/>
    </location>
</feature>
<name>A0A8H4N5W9_9PEZI</name>
<organism evidence="2 3">
    <name type="scientific">Botryosphaeria dothidea</name>
    <dbReference type="NCBI Taxonomy" id="55169"/>
    <lineage>
        <taxon>Eukaryota</taxon>
        <taxon>Fungi</taxon>
        <taxon>Dikarya</taxon>
        <taxon>Ascomycota</taxon>
        <taxon>Pezizomycotina</taxon>
        <taxon>Dothideomycetes</taxon>
        <taxon>Dothideomycetes incertae sedis</taxon>
        <taxon>Botryosphaeriales</taxon>
        <taxon>Botryosphaeriaceae</taxon>
        <taxon>Botryosphaeria</taxon>
    </lineage>
</organism>
<reference evidence="2" key="1">
    <citation type="submission" date="2020-04" db="EMBL/GenBank/DDBJ databases">
        <title>Genome Assembly and Annotation of Botryosphaeria dothidea sdau 11-99, a Latent Pathogen of Apple Fruit Ring Rot in China.</title>
        <authorList>
            <person name="Yu C."/>
            <person name="Diao Y."/>
            <person name="Lu Q."/>
            <person name="Zhao J."/>
            <person name="Cui S."/>
            <person name="Peng C."/>
            <person name="He B."/>
            <person name="Liu H."/>
        </authorList>
    </citation>
    <scope>NUCLEOTIDE SEQUENCE [LARGE SCALE GENOMIC DNA]</scope>
    <source>
        <strain evidence="2">Sdau11-99</strain>
    </source>
</reference>
<evidence type="ECO:0000313" key="3">
    <source>
        <dbReference type="Proteomes" id="UP000572817"/>
    </source>
</evidence>
<feature type="chain" id="PRO_5034304146" description="Cell wall protein" evidence="1">
    <location>
        <begin position="19"/>
        <end position="187"/>
    </location>
</feature>